<dbReference type="RefSeq" id="WP_004653622.1">
    <property type="nucleotide sequence ID" value="NZ_KB849179.1"/>
</dbReference>
<evidence type="ECO:0000313" key="2">
    <source>
        <dbReference type="EMBL" id="ENU24175.1"/>
    </source>
</evidence>
<evidence type="ECO:0008006" key="4">
    <source>
        <dbReference type="Google" id="ProtNLM"/>
    </source>
</evidence>
<keyword evidence="3" id="KW-1185">Reference proteome</keyword>
<dbReference type="NCBIfam" id="NF040662">
    <property type="entry name" value="attach_TipJ_rel"/>
    <property type="match status" value="1"/>
</dbReference>
<proteinExistence type="predicted"/>
<accession>A0ABN0JG27</accession>
<keyword evidence="1" id="KW-0472">Membrane</keyword>
<comment type="caution">
    <text evidence="2">The sequence shown here is derived from an EMBL/GenBank/DDBJ whole genome shotgun (WGS) entry which is preliminary data.</text>
</comment>
<dbReference type="Proteomes" id="UP000013034">
    <property type="component" value="Unassembled WGS sequence"/>
</dbReference>
<evidence type="ECO:0000256" key="1">
    <source>
        <dbReference type="SAM" id="Phobius"/>
    </source>
</evidence>
<evidence type="ECO:0000313" key="3">
    <source>
        <dbReference type="Proteomes" id="UP000013034"/>
    </source>
</evidence>
<protein>
    <recommendedName>
        <fullName evidence="4">Bacteriophage protein</fullName>
    </recommendedName>
</protein>
<name>A0ABN0JG27_9GAMM</name>
<feature type="transmembrane region" description="Helical" evidence="1">
    <location>
        <begin position="83"/>
        <end position="101"/>
    </location>
</feature>
<organism evidence="2 3">
    <name type="scientific">Acinetobacter proteolyticus</name>
    <dbReference type="NCBI Taxonomy" id="1776741"/>
    <lineage>
        <taxon>Bacteria</taxon>
        <taxon>Pseudomonadati</taxon>
        <taxon>Pseudomonadota</taxon>
        <taxon>Gammaproteobacteria</taxon>
        <taxon>Moraxellales</taxon>
        <taxon>Moraxellaceae</taxon>
        <taxon>Acinetobacter</taxon>
    </lineage>
</organism>
<sequence length="930" mass="103360">MKRVIICPDPYNQSTWSTAEVDDVSVYLKQQFTVFPQNTRIYHNCVAEENDITPSNEEGIKHLQSLDGLFYVIIYPSYDPFTIAYMVVVAIAAIFSVYTILTMPKPDGGQPGSANNELANRSNRMRVKGRVPDIFGNIRAYPDLIAVLYNSYENDIEVEESLMCIGRGFYQIHDCRDGDTDVNGIDGVSVSIYDPNVSITSDNTIYKVGDDFTELPLDVAKSSSINGQSLVSPNDVVVSGTSIYFTTGGVIRSTDSSINFRDFFSAGDRIAISGAQFGVDNAVLSGPCSVTSDFKVSIDTDIDVPAYADFKGLLLNGANVDTSGSNYDLSGQYIVSSVTRTLVGSIYTYVVQLDSPKQVNYNWNYVDADYDLTAGITLNNNIGSADLDDNYSISIVTETTVTLSNASTVNSDWDKIPTLFGGTTQGLNDETIYLELIANKWIGWFELYHDAATTLQMNVYFPQGLYNVNKDGKTTYNDVTITVQYQSIDDTGNPIGTIQSQDFFVESKSKSSFGRTFKVALGSTGNQRFRLAKTKAGTGANPVTECKIKDVYLTKPFPKDTYPDVTVIRSRTVATDGALSVKERVLNCRVTRKLKVDGTGPLVATKDAGQALINMGLDQYIGRRSVTEIDIDQIKSEIQAVRDYFGSTVATEFSYTFDDENLSFEEQAGMIASACFCEAMRFGNKLRLKFEKPQDNSVLLFNHRNKLMGSETRTFKFGIDKDYDGVELEYTSPLDDKRVTYSIPSGSPLTNPLKIQSTGIRNEAVAKTRAWREWNKLKFQNVNCEFTALNESDLLIRNDRILVADNTSLETQDGEVVAIDGLILTCSQDVDFVSAETYYCHLQMQNATVDIVECTAGEMTNQIFLTRPPMQALVVDPDRYVKTLYTVIKGADSSKSIFMLTEMTPNDQMTNKLTCINYDDRYYQNDHDFI</sequence>
<keyword evidence="1" id="KW-1133">Transmembrane helix</keyword>
<reference evidence="2 3" key="1">
    <citation type="submission" date="2013-02" db="EMBL/GenBank/DDBJ databases">
        <title>The Genome Sequence of Acinetobacter sp. NIPH 809.</title>
        <authorList>
            <consortium name="The Broad Institute Genome Sequencing Platform"/>
            <consortium name="The Broad Institute Genome Sequencing Center for Infectious Disease"/>
            <person name="Cerqueira G."/>
            <person name="Feldgarden M."/>
            <person name="Courvalin P."/>
            <person name="Perichon B."/>
            <person name="Grillot-Courvalin C."/>
            <person name="Clermont D."/>
            <person name="Rocha E."/>
            <person name="Yoon E.-J."/>
            <person name="Nemec A."/>
            <person name="Walker B."/>
            <person name="Young S.K."/>
            <person name="Zeng Q."/>
            <person name="Gargeya S."/>
            <person name="Fitzgerald M."/>
            <person name="Haas B."/>
            <person name="Abouelleil A."/>
            <person name="Alvarado L."/>
            <person name="Arachchi H.M."/>
            <person name="Berlin A.M."/>
            <person name="Chapman S.B."/>
            <person name="Dewar J."/>
            <person name="Goldberg J."/>
            <person name="Griggs A."/>
            <person name="Gujja S."/>
            <person name="Hansen M."/>
            <person name="Howarth C."/>
            <person name="Imamovic A."/>
            <person name="Larimer J."/>
            <person name="McCowan C."/>
            <person name="Murphy C."/>
            <person name="Neiman D."/>
            <person name="Pearson M."/>
            <person name="Priest M."/>
            <person name="Roberts A."/>
            <person name="Saif S."/>
            <person name="Shea T."/>
            <person name="Sisk P."/>
            <person name="Sykes S."/>
            <person name="Wortman J."/>
            <person name="Nusbaum C."/>
            <person name="Birren B."/>
        </authorList>
    </citation>
    <scope>NUCLEOTIDE SEQUENCE [LARGE SCALE GENOMIC DNA]</scope>
    <source>
        <strain evidence="2 3">NIPH 809</strain>
    </source>
</reference>
<dbReference type="EMBL" id="APOI01000014">
    <property type="protein sequence ID" value="ENU24175.1"/>
    <property type="molecule type" value="Genomic_DNA"/>
</dbReference>
<keyword evidence="1" id="KW-0812">Transmembrane</keyword>
<gene>
    <name evidence="2" type="ORF">F993_01491</name>
</gene>